<sequence length="151" mass="15896">MKILLRDTSNYTPLGERSFTGGSTISVSVSVVIGVCPMDPNSTIGAGCALTAGAGIACAAIDGCTKGAVAATDANFVALNAGSDVRARRNHRADDQLLRSPYPARRGVSPMSHVPVNHMVIFILSGQRRRLREVFIHVIESRWCGSTLGAS</sequence>
<evidence type="ECO:0000313" key="2">
    <source>
        <dbReference type="Proteomes" id="UP001221757"/>
    </source>
</evidence>
<keyword evidence="2" id="KW-1185">Reference proteome</keyword>
<accession>A0AAD7C665</accession>
<comment type="caution">
    <text evidence="1">The sequence shown here is derived from an EMBL/GenBank/DDBJ whole genome shotgun (WGS) entry which is preliminary data.</text>
</comment>
<gene>
    <name evidence="1" type="ORF">B0H17DRAFT_1216783</name>
</gene>
<dbReference type="AlphaFoldDB" id="A0AAD7C665"/>
<reference evidence="1" key="1">
    <citation type="submission" date="2023-03" db="EMBL/GenBank/DDBJ databases">
        <title>Massive genome expansion in bonnet fungi (Mycena s.s.) driven by repeated elements and novel gene families across ecological guilds.</title>
        <authorList>
            <consortium name="Lawrence Berkeley National Laboratory"/>
            <person name="Harder C.B."/>
            <person name="Miyauchi S."/>
            <person name="Viragh M."/>
            <person name="Kuo A."/>
            <person name="Thoen E."/>
            <person name="Andreopoulos B."/>
            <person name="Lu D."/>
            <person name="Skrede I."/>
            <person name="Drula E."/>
            <person name="Henrissat B."/>
            <person name="Morin E."/>
            <person name="Kohler A."/>
            <person name="Barry K."/>
            <person name="LaButti K."/>
            <person name="Morin E."/>
            <person name="Salamov A."/>
            <person name="Lipzen A."/>
            <person name="Mereny Z."/>
            <person name="Hegedus B."/>
            <person name="Baldrian P."/>
            <person name="Stursova M."/>
            <person name="Weitz H."/>
            <person name="Taylor A."/>
            <person name="Grigoriev I.V."/>
            <person name="Nagy L.G."/>
            <person name="Martin F."/>
            <person name="Kauserud H."/>
        </authorList>
    </citation>
    <scope>NUCLEOTIDE SEQUENCE</scope>
    <source>
        <strain evidence="1">CBHHK067</strain>
    </source>
</reference>
<protein>
    <submittedName>
        <fullName evidence="1">Uncharacterized protein</fullName>
    </submittedName>
</protein>
<dbReference type="Proteomes" id="UP001221757">
    <property type="component" value="Unassembled WGS sequence"/>
</dbReference>
<organism evidence="1 2">
    <name type="scientific">Mycena rosella</name>
    <name type="common">Pink bonnet</name>
    <name type="synonym">Agaricus rosellus</name>
    <dbReference type="NCBI Taxonomy" id="1033263"/>
    <lineage>
        <taxon>Eukaryota</taxon>
        <taxon>Fungi</taxon>
        <taxon>Dikarya</taxon>
        <taxon>Basidiomycota</taxon>
        <taxon>Agaricomycotina</taxon>
        <taxon>Agaricomycetes</taxon>
        <taxon>Agaricomycetidae</taxon>
        <taxon>Agaricales</taxon>
        <taxon>Marasmiineae</taxon>
        <taxon>Mycenaceae</taxon>
        <taxon>Mycena</taxon>
    </lineage>
</organism>
<evidence type="ECO:0000313" key="1">
    <source>
        <dbReference type="EMBL" id="KAJ7639888.1"/>
    </source>
</evidence>
<name>A0AAD7C665_MYCRO</name>
<proteinExistence type="predicted"/>
<dbReference type="EMBL" id="JARKIE010000439">
    <property type="protein sequence ID" value="KAJ7639888.1"/>
    <property type="molecule type" value="Genomic_DNA"/>
</dbReference>